<feature type="transmembrane region" description="Helical" evidence="1">
    <location>
        <begin position="62"/>
        <end position="80"/>
    </location>
</feature>
<feature type="domain" description="EamA" evidence="2">
    <location>
        <begin position="150"/>
        <end position="284"/>
    </location>
</feature>
<feature type="transmembrane region" description="Helical" evidence="1">
    <location>
        <begin position="146"/>
        <end position="166"/>
    </location>
</feature>
<name>A0ABW5YJI4_9FLAO</name>
<sequence>MTNLLLAILCASILYFVFKLYSKYNINTFQAIVFNYATACLVGLVFTPRKNISLEGIFERPWLIYSFVLGFMFITVFNILGKTSQVNGVTVASVASKMSMIIPILFGILFLNEKLSFQKIIGILLAIIAVYFVSKKSEIKTSYSTLLLPILLFIGAGTIDTSMNYIQLKFLKQNEISIFSSTTFLVAFSIGISILLYQITTKKTTFEFKNIIGGIALGIPNYFSMYFLIKALQNPNIESATIFTLINIGVILLSTFFGILFFKESLKKQNYIGILLAIIAVFLLQ</sequence>
<feature type="domain" description="EamA" evidence="2">
    <location>
        <begin position="4"/>
        <end position="134"/>
    </location>
</feature>
<protein>
    <submittedName>
        <fullName evidence="3">EamA family transporter</fullName>
    </submittedName>
</protein>
<dbReference type="SUPFAM" id="SSF103481">
    <property type="entry name" value="Multidrug resistance efflux transporter EmrE"/>
    <property type="match status" value="2"/>
</dbReference>
<evidence type="ECO:0000313" key="3">
    <source>
        <dbReference type="EMBL" id="MFD2890907.1"/>
    </source>
</evidence>
<evidence type="ECO:0000313" key="4">
    <source>
        <dbReference type="Proteomes" id="UP001597534"/>
    </source>
</evidence>
<feature type="transmembrane region" description="Helical" evidence="1">
    <location>
        <begin position="29"/>
        <end position="46"/>
    </location>
</feature>
<proteinExistence type="predicted"/>
<reference evidence="4" key="1">
    <citation type="journal article" date="2019" name="Int. J. Syst. Evol. Microbiol.">
        <title>The Global Catalogue of Microorganisms (GCM) 10K type strain sequencing project: providing services to taxonomists for standard genome sequencing and annotation.</title>
        <authorList>
            <consortium name="The Broad Institute Genomics Platform"/>
            <consortium name="The Broad Institute Genome Sequencing Center for Infectious Disease"/>
            <person name="Wu L."/>
            <person name="Ma J."/>
        </authorList>
    </citation>
    <scope>NUCLEOTIDE SEQUENCE [LARGE SCALE GENOMIC DNA]</scope>
    <source>
        <strain evidence="4">KCTC 22671</strain>
    </source>
</reference>
<dbReference type="Pfam" id="PF00892">
    <property type="entry name" value="EamA"/>
    <property type="match status" value="2"/>
</dbReference>
<dbReference type="PANTHER" id="PTHR22911">
    <property type="entry name" value="ACYL-MALONYL CONDENSING ENZYME-RELATED"/>
    <property type="match status" value="1"/>
</dbReference>
<keyword evidence="1" id="KW-1133">Transmembrane helix</keyword>
<keyword evidence="4" id="KW-1185">Reference proteome</keyword>
<keyword evidence="1" id="KW-0472">Membrane</keyword>
<feature type="transmembrane region" description="Helical" evidence="1">
    <location>
        <begin position="117"/>
        <end position="134"/>
    </location>
</feature>
<keyword evidence="1" id="KW-0812">Transmembrane</keyword>
<accession>A0ABW5YJI4</accession>
<dbReference type="RefSeq" id="WP_379810428.1">
    <property type="nucleotide sequence ID" value="NZ_JBHUPC010000010.1"/>
</dbReference>
<dbReference type="Proteomes" id="UP001597534">
    <property type="component" value="Unassembled WGS sequence"/>
</dbReference>
<comment type="caution">
    <text evidence="3">The sequence shown here is derived from an EMBL/GenBank/DDBJ whole genome shotgun (WGS) entry which is preliminary data.</text>
</comment>
<evidence type="ECO:0000256" key="1">
    <source>
        <dbReference type="SAM" id="Phobius"/>
    </source>
</evidence>
<feature type="transmembrane region" description="Helical" evidence="1">
    <location>
        <begin position="178"/>
        <end position="199"/>
    </location>
</feature>
<dbReference type="InterPro" id="IPR000620">
    <property type="entry name" value="EamA_dom"/>
</dbReference>
<dbReference type="EMBL" id="JBHUPC010000010">
    <property type="protein sequence ID" value="MFD2890907.1"/>
    <property type="molecule type" value="Genomic_DNA"/>
</dbReference>
<gene>
    <name evidence="3" type="ORF">ACFS5J_02645</name>
</gene>
<feature type="transmembrane region" description="Helical" evidence="1">
    <location>
        <begin position="86"/>
        <end position="110"/>
    </location>
</feature>
<feature type="transmembrane region" description="Helical" evidence="1">
    <location>
        <begin position="211"/>
        <end position="229"/>
    </location>
</feature>
<organism evidence="3 4">
    <name type="scientific">Flavobacterium chuncheonense</name>
    <dbReference type="NCBI Taxonomy" id="2026653"/>
    <lineage>
        <taxon>Bacteria</taxon>
        <taxon>Pseudomonadati</taxon>
        <taxon>Bacteroidota</taxon>
        <taxon>Flavobacteriia</taxon>
        <taxon>Flavobacteriales</taxon>
        <taxon>Flavobacteriaceae</taxon>
        <taxon>Flavobacterium</taxon>
    </lineage>
</organism>
<evidence type="ECO:0000259" key="2">
    <source>
        <dbReference type="Pfam" id="PF00892"/>
    </source>
</evidence>
<feature type="transmembrane region" description="Helical" evidence="1">
    <location>
        <begin position="241"/>
        <end position="262"/>
    </location>
</feature>
<dbReference type="Gene3D" id="1.10.3730.20">
    <property type="match status" value="1"/>
</dbReference>
<dbReference type="InterPro" id="IPR037185">
    <property type="entry name" value="EmrE-like"/>
</dbReference>